<organism evidence="9 10">
    <name type="scientific">Trypanosoma equiperdum</name>
    <dbReference type="NCBI Taxonomy" id="5694"/>
    <lineage>
        <taxon>Eukaryota</taxon>
        <taxon>Discoba</taxon>
        <taxon>Euglenozoa</taxon>
        <taxon>Kinetoplastea</taxon>
        <taxon>Metakinetoplastina</taxon>
        <taxon>Trypanosomatida</taxon>
        <taxon>Trypanosomatidae</taxon>
        <taxon>Trypanosoma</taxon>
    </lineage>
</organism>
<dbReference type="VEuPathDB" id="TriTrypDB:TEOVI_000413000"/>
<dbReference type="RefSeq" id="XP_067083033.1">
    <property type="nucleotide sequence ID" value="XM_067226932.1"/>
</dbReference>
<evidence type="ECO:0000256" key="1">
    <source>
        <dbReference type="ARBA" id="ARBA00009375"/>
    </source>
</evidence>
<feature type="binding site" evidence="6">
    <location>
        <position position="163"/>
    </location>
    <ligand>
        <name>substrate</name>
    </ligand>
</feature>
<dbReference type="InterPro" id="IPR020097">
    <property type="entry name" value="PsdUridine_synth_TruA_a/b_dom"/>
</dbReference>
<proteinExistence type="inferred from homology"/>
<dbReference type="Gene3D" id="3.30.70.660">
    <property type="entry name" value="Pseudouridine synthase I, catalytic domain, C-terminal subdomain"/>
    <property type="match status" value="1"/>
</dbReference>
<comment type="similarity">
    <text evidence="1">Belongs to the tRNA pseudouridine synthase TruA family.</text>
</comment>
<dbReference type="PANTHER" id="PTHR11142:SF9">
    <property type="entry name" value="TRNA PSEUDOURIDINE SYNTHASE-RELATED"/>
    <property type="match status" value="1"/>
</dbReference>
<dbReference type="GO" id="GO:0009982">
    <property type="term" value="F:pseudouridine synthase activity"/>
    <property type="evidence" value="ECO:0007669"/>
    <property type="project" value="InterPro"/>
</dbReference>
<evidence type="ECO:0000256" key="4">
    <source>
        <dbReference type="ARBA" id="ARBA00036943"/>
    </source>
</evidence>
<keyword evidence="10" id="KW-1185">Reference proteome</keyword>
<feature type="region of interest" description="Disordered" evidence="7">
    <location>
        <begin position="251"/>
        <end position="279"/>
    </location>
</feature>
<comment type="catalytic activity">
    <reaction evidence="4">
        <text>a uridine in tRNA = a pseudouridine in tRNA</text>
        <dbReference type="Rhea" id="RHEA:54572"/>
        <dbReference type="Rhea" id="RHEA-COMP:13339"/>
        <dbReference type="Rhea" id="RHEA-COMP:13934"/>
        <dbReference type="ChEBI" id="CHEBI:65314"/>
        <dbReference type="ChEBI" id="CHEBI:65315"/>
    </reaction>
</comment>
<dbReference type="InterPro" id="IPR020095">
    <property type="entry name" value="PsdUridine_synth_TruA_C"/>
</dbReference>
<dbReference type="InterPro" id="IPR020103">
    <property type="entry name" value="PsdUridine_synth_cat_dom_sf"/>
</dbReference>
<reference evidence="9" key="1">
    <citation type="submission" date="2016-09" db="EMBL/GenBank/DDBJ databases">
        <authorList>
            <person name="Hebert L."/>
            <person name="Moumen B."/>
        </authorList>
    </citation>
    <scope>NUCLEOTIDE SEQUENCE [LARGE SCALE GENOMIC DNA]</scope>
    <source>
        <strain evidence="9">OVI</strain>
    </source>
</reference>
<dbReference type="CDD" id="cd02568">
    <property type="entry name" value="PseudoU_synth_PUS1_PUS2"/>
    <property type="match status" value="1"/>
</dbReference>
<evidence type="ECO:0000256" key="2">
    <source>
        <dbReference type="ARBA" id="ARBA00022694"/>
    </source>
</evidence>
<sequence>MSCAGSTNGADACSAVASNYSACDVRSSKRPKRKVAIIFGYIGERYCGLQWNHLPNYPTVEEELLRALHRADMISEENYAQQKVQQKLNWERASRTDKGVHALRNVISLNVMLPYAKDSTSEFDVGEARRLLTEALPSDIVVYEIIPVTRSFNAYMMCGSRKYEYYLPTFAFMNSEEYSNIYFPPSLAPSRPTLEEVGFLGTKTAGGAATNANGNGNDATAGSKRQRLCEKEGGNSNGEVTACCTEQNNLEGNTSQTCQRSDTIDDTGGGNNNGGDSPQKFHDGLFEKMLVFHTIPESAMQVVARYRVTPQRLEHARNIFKLFEGTHSYHNFTPGGKASDPSSARYITSVTVSEPFVVDPSDDAMLSALQLWAPSRYYSPDDERLVSGEVKDDDEVEQERERMRERMIRIYGTPAAEGTGDINRNMGDRNRVGLEVVRIELSGQSFLFNQIRKMIGTVASMCAAGLPPDYLRDHFLNKAVRCGTPMVPANGLFLTYLDFQRYNYRLDRIQLEGENGKGKGGIYVDRVDEQAVETFRRKIVAVVLRNEMVTDAIGRWMRSLRHVMRLACKIELP</sequence>
<dbReference type="Pfam" id="PF01416">
    <property type="entry name" value="PseudoU_synth_1"/>
    <property type="match status" value="1"/>
</dbReference>
<dbReference type="FunFam" id="3.30.70.580:FF:000002">
    <property type="entry name" value="tRNA pseudouridine synthase"/>
    <property type="match status" value="1"/>
</dbReference>
<keyword evidence="3" id="KW-0413">Isomerase</keyword>
<feature type="active site" description="Nucleophile" evidence="5">
    <location>
        <position position="97"/>
    </location>
</feature>
<evidence type="ECO:0000256" key="3">
    <source>
        <dbReference type="ARBA" id="ARBA00023235"/>
    </source>
</evidence>
<evidence type="ECO:0000259" key="8">
    <source>
        <dbReference type="Pfam" id="PF01416"/>
    </source>
</evidence>
<dbReference type="InterPro" id="IPR041708">
    <property type="entry name" value="PUS1/PUS2-like"/>
</dbReference>
<evidence type="ECO:0000256" key="6">
    <source>
        <dbReference type="PIRSR" id="PIRSR641708-2"/>
    </source>
</evidence>
<dbReference type="GO" id="GO:0005634">
    <property type="term" value="C:nucleus"/>
    <property type="evidence" value="ECO:0007669"/>
    <property type="project" value="TreeGrafter"/>
</dbReference>
<evidence type="ECO:0000256" key="7">
    <source>
        <dbReference type="SAM" id="MobiDB-lite"/>
    </source>
</evidence>
<feature type="domain" description="Pseudouridine synthase I TruA alpha/beta" evidence="8">
    <location>
        <begin position="320"/>
        <end position="499"/>
    </location>
</feature>
<name>A0A1G4IJN7_TRYEQ</name>
<dbReference type="EMBL" id="CZPT02001883">
    <property type="protein sequence ID" value="SCU72553.1"/>
    <property type="molecule type" value="Genomic_DNA"/>
</dbReference>
<evidence type="ECO:0000313" key="10">
    <source>
        <dbReference type="Proteomes" id="UP000195570"/>
    </source>
</evidence>
<dbReference type="GO" id="GO:0031119">
    <property type="term" value="P:tRNA pseudouridine synthesis"/>
    <property type="evidence" value="ECO:0007669"/>
    <property type="project" value="InterPro"/>
</dbReference>
<dbReference type="GO" id="GO:1990481">
    <property type="term" value="P:mRNA pseudouridine synthesis"/>
    <property type="evidence" value="ECO:0007669"/>
    <property type="project" value="TreeGrafter"/>
</dbReference>
<comment type="caution">
    <text evidence="9">The sequence shown here is derived from an EMBL/GenBank/DDBJ whole genome shotgun (WGS) entry which is preliminary data.</text>
</comment>
<dbReference type="Proteomes" id="UP000195570">
    <property type="component" value="Unassembled WGS sequence"/>
</dbReference>
<dbReference type="InterPro" id="IPR020094">
    <property type="entry name" value="TruA/RsuA/RluB/E/F_N"/>
</dbReference>
<dbReference type="PANTHER" id="PTHR11142">
    <property type="entry name" value="PSEUDOURIDYLATE SYNTHASE"/>
    <property type="match status" value="1"/>
</dbReference>
<dbReference type="InterPro" id="IPR001406">
    <property type="entry name" value="PsdUridine_synth_TruA"/>
</dbReference>
<gene>
    <name evidence="9" type="ORF">TEOVI_000413000</name>
</gene>
<feature type="compositionally biased region" description="Polar residues" evidence="7">
    <location>
        <begin position="251"/>
        <end position="261"/>
    </location>
</feature>
<dbReference type="AlphaFoldDB" id="A0A1G4IJN7"/>
<dbReference type="Gene3D" id="3.30.70.580">
    <property type="entry name" value="Pseudouridine synthase I, catalytic domain, N-terminal subdomain"/>
    <property type="match status" value="1"/>
</dbReference>
<keyword evidence="2" id="KW-0819">tRNA processing</keyword>
<dbReference type="SUPFAM" id="SSF55120">
    <property type="entry name" value="Pseudouridine synthase"/>
    <property type="match status" value="1"/>
</dbReference>
<evidence type="ECO:0000313" key="9">
    <source>
        <dbReference type="EMBL" id="SCU72553.1"/>
    </source>
</evidence>
<dbReference type="GO" id="GO:0003723">
    <property type="term" value="F:RNA binding"/>
    <property type="evidence" value="ECO:0007669"/>
    <property type="project" value="InterPro"/>
</dbReference>
<evidence type="ECO:0000256" key="5">
    <source>
        <dbReference type="PIRSR" id="PIRSR641708-1"/>
    </source>
</evidence>
<protein>
    <submittedName>
        <fullName evidence="9">tRNA pseudouridine synthase, putative</fullName>
    </submittedName>
</protein>
<accession>A0A1G4IJN7</accession>
<dbReference type="GeneID" id="92378070"/>